<dbReference type="PANTHER" id="PTHR19288">
    <property type="entry name" value="4-NITROPHENYLPHOSPHATASE-RELATED"/>
    <property type="match status" value="1"/>
</dbReference>
<keyword evidence="4" id="KW-0479">Metal-binding</keyword>
<comment type="cofactor">
    <cofactor evidence="4">
        <name>Mg(2+)</name>
        <dbReference type="ChEBI" id="CHEBI:18420"/>
    </cofactor>
    <text evidence="4">Divalent metal ions. Mg(2+) is the most effective.</text>
</comment>
<dbReference type="GO" id="GO:0005737">
    <property type="term" value="C:cytoplasm"/>
    <property type="evidence" value="ECO:0007669"/>
    <property type="project" value="TreeGrafter"/>
</dbReference>
<feature type="binding site" evidence="3">
    <location>
        <position position="208"/>
    </location>
    <ligand>
        <name>substrate</name>
    </ligand>
</feature>
<dbReference type="GO" id="GO:0046872">
    <property type="term" value="F:metal ion binding"/>
    <property type="evidence" value="ECO:0007669"/>
    <property type="project" value="UniProtKB-KW"/>
</dbReference>
<sequence>MNFMNSFDTVMTDCDGVIWFGLGEVPGVGAALNALEECGKRVVYVSNNSTRPTKDYKKKIEKLGAKFQEENLVHPMVAIIDYLNKTNFKGLIYSFATECANNLLREAGYEVLDGPVGKVEENHEKILKSVNDGAPVRLVIAESDLNFNLAKFWRADIYLKHPECDLIVGAYDRRIPVTQDFDIPGQAPIINCLVGSLPAGKRPIILGKPGVDLGEILMSRYNIKDHKRVLFVGDLICTDIKFASNVGFQSLLVLSGGITRERMLANKDTTAIPNYYADSISDFTTLIRSL</sequence>
<dbReference type="VEuPathDB" id="VectorBase:LLOJ000548"/>
<dbReference type="AlphaFoldDB" id="A0A1B0C9C6"/>
<dbReference type="GO" id="GO:0016791">
    <property type="term" value="F:phosphatase activity"/>
    <property type="evidence" value="ECO:0007669"/>
    <property type="project" value="TreeGrafter"/>
</dbReference>
<feature type="binding site" evidence="3">
    <location>
        <begin position="46"/>
        <end position="48"/>
    </location>
    <ligand>
        <name>substrate</name>
    </ligand>
</feature>
<keyword evidence="4" id="KW-0460">Magnesium</keyword>
<organism evidence="5 6">
    <name type="scientific">Lutzomyia longipalpis</name>
    <name type="common">Sand fly</name>
    <dbReference type="NCBI Taxonomy" id="7200"/>
    <lineage>
        <taxon>Eukaryota</taxon>
        <taxon>Metazoa</taxon>
        <taxon>Ecdysozoa</taxon>
        <taxon>Arthropoda</taxon>
        <taxon>Hexapoda</taxon>
        <taxon>Insecta</taxon>
        <taxon>Pterygota</taxon>
        <taxon>Neoptera</taxon>
        <taxon>Endopterygota</taxon>
        <taxon>Diptera</taxon>
        <taxon>Nematocera</taxon>
        <taxon>Psychodoidea</taxon>
        <taxon>Psychodidae</taxon>
        <taxon>Lutzomyia</taxon>
        <taxon>Lutzomyia</taxon>
    </lineage>
</organism>
<dbReference type="EnsemblMetazoa" id="LLOJ000548-RA">
    <property type="protein sequence ID" value="LLOJ000548-PA"/>
    <property type="gene ID" value="LLOJ000548"/>
</dbReference>
<evidence type="ECO:0000313" key="5">
    <source>
        <dbReference type="EnsemblMetazoa" id="LLOJ000548-PA"/>
    </source>
</evidence>
<feature type="active site" description="Proton donor" evidence="2">
    <location>
        <position position="15"/>
    </location>
</feature>
<proteinExistence type="inferred from homology"/>
<dbReference type="Gene3D" id="3.40.50.1000">
    <property type="entry name" value="HAD superfamily/HAD-like"/>
    <property type="match status" value="2"/>
</dbReference>
<dbReference type="PANTHER" id="PTHR19288:SF4">
    <property type="entry name" value="RE04130P-RELATED"/>
    <property type="match status" value="1"/>
</dbReference>
<comment type="similarity">
    <text evidence="1">Belongs to the HAD-like hydrolase superfamily.</text>
</comment>
<feature type="binding site" evidence="4">
    <location>
        <position position="15"/>
    </location>
    <ligand>
        <name>Mg(2+)</name>
        <dbReference type="ChEBI" id="CHEBI:18420"/>
    </ligand>
</feature>
<dbReference type="EMBL" id="AJWK01002222">
    <property type="status" value="NOT_ANNOTATED_CDS"/>
    <property type="molecule type" value="Genomic_DNA"/>
</dbReference>
<feature type="binding site" evidence="4">
    <location>
        <position position="234"/>
    </location>
    <ligand>
        <name>Mg(2+)</name>
        <dbReference type="ChEBI" id="CHEBI:18420"/>
    </ligand>
</feature>
<protein>
    <recommendedName>
        <fullName evidence="7">Pyridoxal phosphate phosphatase</fullName>
    </recommendedName>
</protein>
<evidence type="ECO:0000256" key="3">
    <source>
        <dbReference type="PIRSR" id="PIRSR000915-2"/>
    </source>
</evidence>
<evidence type="ECO:0008006" key="7">
    <source>
        <dbReference type="Google" id="ProtNLM"/>
    </source>
</evidence>
<keyword evidence="1" id="KW-0378">Hydrolase</keyword>
<dbReference type="Pfam" id="PF13242">
    <property type="entry name" value="Hydrolase_like"/>
    <property type="match status" value="1"/>
</dbReference>
<dbReference type="NCBIfam" id="TIGR01460">
    <property type="entry name" value="HAD-SF-IIA"/>
    <property type="match status" value="1"/>
</dbReference>
<dbReference type="Proteomes" id="UP000092461">
    <property type="component" value="Unassembled WGS sequence"/>
</dbReference>
<reference evidence="5" key="1">
    <citation type="submission" date="2020-05" db="UniProtKB">
        <authorList>
            <consortium name="EnsemblMetazoa"/>
        </authorList>
    </citation>
    <scope>IDENTIFICATION</scope>
    <source>
        <strain evidence="5">Jacobina</strain>
    </source>
</reference>
<feature type="active site" description="Nucleophile" evidence="2">
    <location>
        <position position="13"/>
    </location>
</feature>
<evidence type="ECO:0000313" key="6">
    <source>
        <dbReference type="Proteomes" id="UP000092461"/>
    </source>
</evidence>
<dbReference type="VEuPathDB" id="VectorBase:LLONM1_005321"/>
<dbReference type="Pfam" id="PF13344">
    <property type="entry name" value="Hydrolase_6"/>
    <property type="match status" value="1"/>
</dbReference>
<evidence type="ECO:0000256" key="4">
    <source>
        <dbReference type="PIRSR" id="PIRSR000915-3"/>
    </source>
</evidence>
<dbReference type="PIRSF" id="PIRSF000915">
    <property type="entry name" value="PGP-type_phosphatase"/>
    <property type="match status" value="1"/>
</dbReference>
<evidence type="ECO:0000256" key="2">
    <source>
        <dbReference type="PIRSR" id="PIRSR000915-1"/>
    </source>
</evidence>
<evidence type="ECO:0000256" key="1">
    <source>
        <dbReference type="PIRNR" id="PIRNR000915"/>
    </source>
</evidence>
<keyword evidence="6" id="KW-1185">Reference proteome</keyword>
<dbReference type="InterPro" id="IPR023214">
    <property type="entry name" value="HAD_sf"/>
</dbReference>
<name>A0A1B0C9C6_LUTLO</name>
<dbReference type="SUPFAM" id="SSF56784">
    <property type="entry name" value="HAD-like"/>
    <property type="match status" value="1"/>
</dbReference>
<feature type="binding site" evidence="4">
    <location>
        <position position="13"/>
    </location>
    <ligand>
        <name>Mg(2+)</name>
        <dbReference type="ChEBI" id="CHEBI:18420"/>
    </ligand>
</feature>
<dbReference type="InterPro" id="IPR006357">
    <property type="entry name" value="HAD-SF_hydro_IIA"/>
</dbReference>
<accession>A0A1B0C9C6</accession>
<dbReference type="InterPro" id="IPR036412">
    <property type="entry name" value="HAD-like_sf"/>
</dbReference>